<dbReference type="Gene3D" id="1.10.238.20">
    <property type="entry name" value="Pheromone/general odorant binding protein domain"/>
    <property type="match status" value="1"/>
</dbReference>
<protein>
    <submittedName>
        <fullName evidence="3">Uncharacterized protein</fullName>
    </submittedName>
</protein>
<feature type="region of interest" description="Disordered" evidence="1">
    <location>
        <begin position="165"/>
        <end position="214"/>
    </location>
</feature>
<evidence type="ECO:0000313" key="4">
    <source>
        <dbReference type="Proteomes" id="UP001153712"/>
    </source>
</evidence>
<dbReference type="GO" id="GO:0005549">
    <property type="term" value="F:odorant binding"/>
    <property type="evidence" value="ECO:0007669"/>
    <property type="project" value="InterPro"/>
</dbReference>
<dbReference type="InterPro" id="IPR006170">
    <property type="entry name" value="PBP/GOBP"/>
</dbReference>
<keyword evidence="2" id="KW-0732">Signal</keyword>
<evidence type="ECO:0000256" key="2">
    <source>
        <dbReference type="SAM" id="SignalP"/>
    </source>
</evidence>
<gene>
    <name evidence="3" type="ORF">PHYEVI_LOCUS4184</name>
</gene>
<dbReference type="SUPFAM" id="SSF47565">
    <property type="entry name" value="Insect pheromone/odorant-binding proteins"/>
    <property type="match status" value="1"/>
</dbReference>
<dbReference type="OrthoDB" id="10413742at2759"/>
<feature type="compositionally biased region" description="Polar residues" evidence="1">
    <location>
        <begin position="165"/>
        <end position="178"/>
    </location>
</feature>
<dbReference type="EMBL" id="OU900108">
    <property type="protein sequence ID" value="CAG9857785.1"/>
    <property type="molecule type" value="Genomic_DNA"/>
</dbReference>
<evidence type="ECO:0000313" key="3">
    <source>
        <dbReference type="EMBL" id="CAG9857785.1"/>
    </source>
</evidence>
<sequence>MKHLPVAVLFCAIFQLNPTLAVSPPGPTDVLPFEDDARSAREKCQGSKMTRLEPEIERKLFGHEHLEPHQIEYHALCLCIEMGLMKITGEVSQENVKSHLARVIRDEAALQRQLERCIEAGPTALQTSMHLFFCLHDAMMTHHDLYSQNGIPLFGPKALDYGSPLNTAATQPNPNTIITNDTSKSTAASNSAAGSNSTVDSDSTAGSNSTAASK</sequence>
<dbReference type="Proteomes" id="UP001153712">
    <property type="component" value="Chromosome 15"/>
</dbReference>
<dbReference type="AlphaFoldDB" id="A0A9N9TLW5"/>
<feature type="signal peptide" evidence="2">
    <location>
        <begin position="1"/>
        <end position="21"/>
    </location>
</feature>
<feature type="compositionally biased region" description="Low complexity" evidence="1">
    <location>
        <begin position="179"/>
        <end position="198"/>
    </location>
</feature>
<dbReference type="Pfam" id="PF01395">
    <property type="entry name" value="PBP_GOBP"/>
    <property type="match status" value="1"/>
</dbReference>
<feature type="compositionally biased region" description="Polar residues" evidence="1">
    <location>
        <begin position="199"/>
        <end position="214"/>
    </location>
</feature>
<organism evidence="3 4">
    <name type="scientific">Phyllotreta striolata</name>
    <name type="common">Striped flea beetle</name>
    <name type="synonym">Crioceris striolata</name>
    <dbReference type="NCBI Taxonomy" id="444603"/>
    <lineage>
        <taxon>Eukaryota</taxon>
        <taxon>Metazoa</taxon>
        <taxon>Ecdysozoa</taxon>
        <taxon>Arthropoda</taxon>
        <taxon>Hexapoda</taxon>
        <taxon>Insecta</taxon>
        <taxon>Pterygota</taxon>
        <taxon>Neoptera</taxon>
        <taxon>Endopterygota</taxon>
        <taxon>Coleoptera</taxon>
        <taxon>Polyphaga</taxon>
        <taxon>Cucujiformia</taxon>
        <taxon>Chrysomeloidea</taxon>
        <taxon>Chrysomelidae</taxon>
        <taxon>Galerucinae</taxon>
        <taxon>Alticini</taxon>
        <taxon>Phyllotreta</taxon>
    </lineage>
</organism>
<proteinExistence type="predicted"/>
<reference evidence="3" key="1">
    <citation type="submission" date="2022-01" db="EMBL/GenBank/DDBJ databases">
        <authorList>
            <person name="King R."/>
        </authorList>
    </citation>
    <scope>NUCLEOTIDE SEQUENCE</scope>
</reference>
<keyword evidence="4" id="KW-1185">Reference proteome</keyword>
<feature type="chain" id="PRO_5040252617" evidence="2">
    <location>
        <begin position="22"/>
        <end position="214"/>
    </location>
</feature>
<accession>A0A9N9TLW5</accession>
<name>A0A9N9TLW5_PHYSR</name>
<evidence type="ECO:0000256" key="1">
    <source>
        <dbReference type="SAM" id="MobiDB-lite"/>
    </source>
</evidence>
<dbReference type="InterPro" id="IPR036728">
    <property type="entry name" value="PBP_GOBP_sf"/>
</dbReference>